<name>A0A9N9T6T8_DIABA</name>
<reference evidence="9" key="1">
    <citation type="submission" date="2022-01" db="EMBL/GenBank/DDBJ databases">
        <authorList>
            <person name="King R."/>
        </authorList>
    </citation>
    <scope>NUCLEOTIDE SEQUENCE</scope>
</reference>
<dbReference type="PROSITE" id="PS50240">
    <property type="entry name" value="TRYPSIN_DOM"/>
    <property type="match status" value="1"/>
</dbReference>
<evidence type="ECO:0000256" key="3">
    <source>
        <dbReference type="ARBA" id="ARBA00022729"/>
    </source>
</evidence>
<dbReference type="PROSITE" id="PS00134">
    <property type="entry name" value="TRYPSIN_HIS"/>
    <property type="match status" value="1"/>
</dbReference>
<dbReference type="PRINTS" id="PR00722">
    <property type="entry name" value="CHYMOTRYPSIN"/>
</dbReference>
<dbReference type="AlphaFoldDB" id="A0A9N9T6T8"/>
<feature type="domain" description="Peptidase S1" evidence="8">
    <location>
        <begin position="48"/>
        <end position="287"/>
    </location>
</feature>
<dbReference type="SMART" id="SM00020">
    <property type="entry name" value="Tryp_SPc"/>
    <property type="match status" value="1"/>
</dbReference>
<evidence type="ECO:0000256" key="2">
    <source>
        <dbReference type="ARBA" id="ARBA00022525"/>
    </source>
</evidence>
<keyword evidence="4" id="KW-1015">Disulfide bond</keyword>
<dbReference type="GO" id="GO:0004252">
    <property type="term" value="F:serine-type endopeptidase activity"/>
    <property type="evidence" value="ECO:0007669"/>
    <property type="project" value="InterPro"/>
</dbReference>
<accession>A0A9N9T6T8</accession>
<evidence type="ECO:0000259" key="8">
    <source>
        <dbReference type="PROSITE" id="PS50240"/>
    </source>
</evidence>
<dbReference type="SUPFAM" id="SSF50494">
    <property type="entry name" value="Trypsin-like serine proteases"/>
    <property type="match status" value="1"/>
</dbReference>
<proteinExistence type="inferred from homology"/>
<keyword evidence="3 7" id="KW-0732">Signal</keyword>
<dbReference type="GO" id="GO:0005576">
    <property type="term" value="C:extracellular region"/>
    <property type="evidence" value="ECO:0007669"/>
    <property type="project" value="UniProtKB-SubCell"/>
</dbReference>
<dbReference type="EMBL" id="OU898280">
    <property type="protein sequence ID" value="CAG9835412.1"/>
    <property type="molecule type" value="Genomic_DNA"/>
</dbReference>
<dbReference type="FunFam" id="2.40.10.10:FF:000054">
    <property type="entry name" value="Complement C1r subcomponent"/>
    <property type="match status" value="1"/>
</dbReference>
<dbReference type="OrthoDB" id="547031at2759"/>
<evidence type="ECO:0000256" key="6">
    <source>
        <dbReference type="ARBA" id="ARBA00024195"/>
    </source>
</evidence>
<dbReference type="GO" id="GO:0006508">
    <property type="term" value="P:proteolysis"/>
    <property type="evidence" value="ECO:0007669"/>
    <property type="project" value="InterPro"/>
</dbReference>
<dbReference type="CDD" id="cd00190">
    <property type="entry name" value="Tryp_SPc"/>
    <property type="match status" value="1"/>
</dbReference>
<evidence type="ECO:0000256" key="1">
    <source>
        <dbReference type="ARBA" id="ARBA00004613"/>
    </source>
</evidence>
<comment type="similarity">
    <text evidence="6">Belongs to the peptidase S1 family. CLIP subfamily.</text>
</comment>
<gene>
    <name evidence="9" type="ORF">DIABBA_LOCUS8605</name>
</gene>
<evidence type="ECO:0000313" key="10">
    <source>
        <dbReference type="Proteomes" id="UP001153709"/>
    </source>
</evidence>
<keyword evidence="2" id="KW-0964">Secreted</keyword>
<organism evidence="9 10">
    <name type="scientific">Diabrotica balteata</name>
    <name type="common">Banded cucumber beetle</name>
    <dbReference type="NCBI Taxonomy" id="107213"/>
    <lineage>
        <taxon>Eukaryota</taxon>
        <taxon>Metazoa</taxon>
        <taxon>Ecdysozoa</taxon>
        <taxon>Arthropoda</taxon>
        <taxon>Hexapoda</taxon>
        <taxon>Insecta</taxon>
        <taxon>Pterygota</taxon>
        <taxon>Neoptera</taxon>
        <taxon>Endopterygota</taxon>
        <taxon>Coleoptera</taxon>
        <taxon>Polyphaga</taxon>
        <taxon>Cucujiformia</taxon>
        <taxon>Chrysomeloidea</taxon>
        <taxon>Chrysomelidae</taxon>
        <taxon>Galerucinae</taxon>
        <taxon>Diabroticina</taxon>
        <taxon>Diabroticites</taxon>
        <taxon>Diabrotica</taxon>
    </lineage>
</organism>
<keyword evidence="10" id="KW-1185">Reference proteome</keyword>
<dbReference type="InterPro" id="IPR043504">
    <property type="entry name" value="Peptidase_S1_PA_chymotrypsin"/>
</dbReference>
<dbReference type="InterPro" id="IPR001314">
    <property type="entry name" value="Peptidase_S1A"/>
</dbReference>
<dbReference type="InterPro" id="IPR009003">
    <property type="entry name" value="Peptidase_S1_PA"/>
</dbReference>
<dbReference type="InterPro" id="IPR001254">
    <property type="entry name" value="Trypsin_dom"/>
</dbReference>
<dbReference type="Pfam" id="PF00089">
    <property type="entry name" value="Trypsin"/>
    <property type="match status" value="1"/>
</dbReference>
<sequence>MIPIIVIVAVVFLNLGNCNYTIDYHPNWQYMPNDICGTTIYDRHNYRIIGGKEAKVAQYPWLVKLGIKITFLPLFINCAATLITENHVVTAGHCQLNNVVQIGEEHQECVSERNYCLKYKLIETTVVFNTYDQVSMKYDIALMRLAEPVRFTDFLLPACLPRRHLLYENLLGRHVDVAGWGYIDNQGRLPNSLMHIQLPIIKKQRCEEAYQKKLISSQLCIGNVGNSGRDSCAGDSGGGITMRRVLDGETRHYLVGIVSHGFTKCATGPAIYTSVAHYVKMILDHITY</sequence>
<feature type="signal peptide" evidence="7">
    <location>
        <begin position="1"/>
        <end position="18"/>
    </location>
</feature>
<protein>
    <recommendedName>
        <fullName evidence="8">Peptidase S1 domain-containing protein</fullName>
    </recommendedName>
</protein>
<comment type="subcellular location">
    <subcellularLocation>
        <location evidence="1">Secreted</location>
    </subcellularLocation>
</comment>
<evidence type="ECO:0000256" key="7">
    <source>
        <dbReference type="SAM" id="SignalP"/>
    </source>
</evidence>
<keyword evidence="5" id="KW-0325">Glycoprotein</keyword>
<feature type="chain" id="PRO_5040443903" description="Peptidase S1 domain-containing protein" evidence="7">
    <location>
        <begin position="19"/>
        <end position="288"/>
    </location>
</feature>
<dbReference type="InterPro" id="IPR051487">
    <property type="entry name" value="Ser/Thr_Proteases_Immune/Dev"/>
</dbReference>
<evidence type="ECO:0000256" key="5">
    <source>
        <dbReference type="ARBA" id="ARBA00023180"/>
    </source>
</evidence>
<dbReference type="Gene3D" id="2.40.10.10">
    <property type="entry name" value="Trypsin-like serine proteases"/>
    <property type="match status" value="2"/>
</dbReference>
<evidence type="ECO:0000256" key="4">
    <source>
        <dbReference type="ARBA" id="ARBA00023157"/>
    </source>
</evidence>
<dbReference type="Proteomes" id="UP001153709">
    <property type="component" value="Chromosome 5"/>
</dbReference>
<dbReference type="PANTHER" id="PTHR24256">
    <property type="entry name" value="TRYPTASE-RELATED"/>
    <property type="match status" value="1"/>
</dbReference>
<evidence type="ECO:0000313" key="9">
    <source>
        <dbReference type="EMBL" id="CAG9835412.1"/>
    </source>
</evidence>
<dbReference type="InterPro" id="IPR018114">
    <property type="entry name" value="TRYPSIN_HIS"/>
</dbReference>